<evidence type="ECO:0000313" key="3">
    <source>
        <dbReference type="EMBL" id="MBO8469174.1"/>
    </source>
</evidence>
<evidence type="ECO:0000256" key="2">
    <source>
        <dbReference type="SAM" id="Phobius"/>
    </source>
</evidence>
<dbReference type="PANTHER" id="PTHR34300">
    <property type="entry name" value="QUEUOSINE PRECURSOR TRANSPORTER-RELATED"/>
    <property type="match status" value="1"/>
</dbReference>
<name>A0A9D9ND96_9SPIO</name>
<protein>
    <recommendedName>
        <fullName evidence="1">Queuosine precursor transporter</fullName>
    </recommendedName>
</protein>
<dbReference type="EMBL" id="JADIMF010000081">
    <property type="protein sequence ID" value="MBO8469174.1"/>
    <property type="molecule type" value="Genomic_DNA"/>
</dbReference>
<dbReference type="Pfam" id="PF02592">
    <property type="entry name" value="Vut_1"/>
    <property type="match status" value="1"/>
</dbReference>
<feature type="transmembrane region" description="Helical" evidence="2">
    <location>
        <begin position="111"/>
        <end position="136"/>
    </location>
</feature>
<reference evidence="3" key="2">
    <citation type="journal article" date="2021" name="PeerJ">
        <title>Extensive microbial diversity within the chicken gut microbiome revealed by metagenomics and culture.</title>
        <authorList>
            <person name="Gilroy R."/>
            <person name="Ravi A."/>
            <person name="Getino M."/>
            <person name="Pursley I."/>
            <person name="Horton D.L."/>
            <person name="Alikhan N.F."/>
            <person name="Baker D."/>
            <person name="Gharbi K."/>
            <person name="Hall N."/>
            <person name="Watson M."/>
            <person name="Adriaenssens E.M."/>
            <person name="Foster-Nyarko E."/>
            <person name="Jarju S."/>
            <person name="Secka A."/>
            <person name="Antonio M."/>
            <person name="Oren A."/>
            <person name="Chaudhuri R.R."/>
            <person name="La Ragione R."/>
            <person name="Hildebrand F."/>
            <person name="Pallen M.J."/>
        </authorList>
    </citation>
    <scope>NUCLEOTIDE SEQUENCE</scope>
    <source>
        <strain evidence="3">14700</strain>
    </source>
</reference>
<dbReference type="Proteomes" id="UP000810292">
    <property type="component" value="Unassembled WGS sequence"/>
</dbReference>
<keyword evidence="2" id="KW-1133">Transmembrane helix</keyword>
<keyword evidence="2" id="KW-0472">Membrane</keyword>
<gene>
    <name evidence="3" type="ORF">IAA72_05265</name>
</gene>
<feature type="non-terminal residue" evidence="3">
    <location>
        <position position="1"/>
    </location>
</feature>
<feature type="transmembrane region" description="Helical" evidence="2">
    <location>
        <begin position="148"/>
        <end position="171"/>
    </location>
</feature>
<dbReference type="HAMAP" id="MF_02088">
    <property type="entry name" value="Q_prec_transport"/>
    <property type="match status" value="1"/>
</dbReference>
<comment type="caution">
    <text evidence="3">The sequence shown here is derived from an EMBL/GenBank/DDBJ whole genome shotgun (WGS) entry which is preliminary data.</text>
</comment>
<dbReference type="PANTHER" id="PTHR34300:SF2">
    <property type="entry name" value="QUEUOSINE PRECURSOR TRANSPORTER-RELATED"/>
    <property type="match status" value="1"/>
</dbReference>
<evidence type="ECO:0000313" key="4">
    <source>
        <dbReference type="Proteomes" id="UP000810292"/>
    </source>
</evidence>
<evidence type="ECO:0000256" key="1">
    <source>
        <dbReference type="NCBIfam" id="TIGR00697"/>
    </source>
</evidence>
<reference evidence="3" key="1">
    <citation type="submission" date="2020-10" db="EMBL/GenBank/DDBJ databases">
        <authorList>
            <person name="Gilroy R."/>
        </authorList>
    </citation>
    <scope>NUCLEOTIDE SEQUENCE</scope>
    <source>
        <strain evidence="3">14700</strain>
    </source>
</reference>
<feature type="transmembrane region" description="Helical" evidence="2">
    <location>
        <begin position="35"/>
        <end position="56"/>
    </location>
</feature>
<dbReference type="NCBIfam" id="TIGR00697">
    <property type="entry name" value="queuosine precursor transporter"/>
    <property type="match status" value="1"/>
</dbReference>
<dbReference type="InterPro" id="IPR003744">
    <property type="entry name" value="YhhQ"/>
</dbReference>
<sequence>GNLSLFDAGTITFPFAYMLGDVLAEIWGYKTAKKVIILTFICNALLVVFTSIGVILPYPDYMQDVQNAYATIYTYVPRIVVSSLISFLAGELTNAKVLVMIKEKQKDGKHLWIRTIASSAVGYLFDTVFFVLIAFTGTAPFEDILSMIIVQYIAKLVIEAAAGTPLAYAAIGYLRRRAYGSDQIQ</sequence>
<feature type="transmembrane region" description="Helical" evidence="2">
    <location>
        <begin position="68"/>
        <end position="90"/>
    </location>
</feature>
<keyword evidence="2" id="KW-0812">Transmembrane</keyword>
<organism evidence="3 4">
    <name type="scientific">Candidatus Ornithospirochaeta stercoravium</name>
    <dbReference type="NCBI Taxonomy" id="2840897"/>
    <lineage>
        <taxon>Bacteria</taxon>
        <taxon>Pseudomonadati</taxon>
        <taxon>Spirochaetota</taxon>
        <taxon>Spirochaetia</taxon>
        <taxon>Spirochaetales</taxon>
        <taxon>Spirochaetaceae</taxon>
        <taxon>Spirochaetaceae incertae sedis</taxon>
        <taxon>Candidatus Ornithospirochaeta</taxon>
    </lineage>
</organism>
<accession>A0A9D9ND96</accession>
<dbReference type="AlphaFoldDB" id="A0A9D9ND96"/>
<proteinExistence type="inferred from homology"/>